<protein>
    <submittedName>
        <fullName evidence="2">Uncharacterized protein</fullName>
    </submittedName>
</protein>
<reference evidence="2 3" key="1">
    <citation type="submission" date="2022-06" db="EMBL/GenBank/DDBJ databases">
        <title>Actinoplanes abujensis sp. nov., isolated from Nigerian arid soil.</title>
        <authorList>
            <person name="Ding P."/>
        </authorList>
    </citation>
    <scope>NUCLEOTIDE SEQUENCE [LARGE SCALE GENOMIC DNA]</scope>
    <source>
        <strain evidence="3">TRM88002</strain>
    </source>
</reference>
<feature type="region of interest" description="Disordered" evidence="1">
    <location>
        <begin position="1"/>
        <end position="20"/>
    </location>
</feature>
<gene>
    <name evidence="2" type="ORF">LXN57_47615</name>
</gene>
<proteinExistence type="predicted"/>
<name>A0ABT0YGM2_9ACTN</name>
<comment type="caution">
    <text evidence="2">The sequence shown here is derived from an EMBL/GenBank/DDBJ whole genome shotgun (WGS) entry which is preliminary data.</text>
</comment>
<accession>A0ABT0YGM2</accession>
<dbReference type="Proteomes" id="UP001523216">
    <property type="component" value="Unassembled WGS sequence"/>
</dbReference>
<dbReference type="RefSeq" id="WP_251804947.1">
    <property type="nucleotide sequence ID" value="NZ_JAMQOL010000116.1"/>
</dbReference>
<evidence type="ECO:0000256" key="1">
    <source>
        <dbReference type="SAM" id="MobiDB-lite"/>
    </source>
</evidence>
<organism evidence="2 3">
    <name type="scientific">Paractinoplanes hotanensis</name>
    <dbReference type="NCBI Taxonomy" id="2906497"/>
    <lineage>
        <taxon>Bacteria</taxon>
        <taxon>Bacillati</taxon>
        <taxon>Actinomycetota</taxon>
        <taxon>Actinomycetes</taxon>
        <taxon>Micromonosporales</taxon>
        <taxon>Micromonosporaceae</taxon>
        <taxon>Paractinoplanes</taxon>
    </lineage>
</organism>
<sequence>LCTHQNRRDYPTTGYPVIPRPCEGPGGDILEANPDWKHAAGGSLPERAINLPNGSVRYPDLTFEHPETGAVFHVQTVDTYASGAADPRELENALDIAHHGGGPVVMYPKSR</sequence>
<feature type="compositionally biased region" description="Basic and acidic residues" evidence="1">
    <location>
        <begin position="1"/>
        <end position="10"/>
    </location>
</feature>
<dbReference type="EMBL" id="JAMQOL010000116">
    <property type="protein sequence ID" value="MCM4085216.1"/>
    <property type="molecule type" value="Genomic_DNA"/>
</dbReference>
<feature type="non-terminal residue" evidence="2">
    <location>
        <position position="1"/>
    </location>
</feature>
<evidence type="ECO:0000313" key="2">
    <source>
        <dbReference type="EMBL" id="MCM4085216.1"/>
    </source>
</evidence>
<keyword evidence="3" id="KW-1185">Reference proteome</keyword>
<evidence type="ECO:0000313" key="3">
    <source>
        <dbReference type="Proteomes" id="UP001523216"/>
    </source>
</evidence>